<dbReference type="InterPro" id="IPR011994">
    <property type="entry name" value="Cytidylate_kinase_dom"/>
</dbReference>
<feature type="domain" description="Cytidylate kinase" evidence="9">
    <location>
        <begin position="4"/>
        <end position="216"/>
    </location>
</feature>
<accession>A0ABX8YGW9</accession>
<dbReference type="CDD" id="cd02020">
    <property type="entry name" value="CMPK"/>
    <property type="match status" value="1"/>
</dbReference>
<dbReference type="GO" id="GO:0016301">
    <property type="term" value="F:kinase activity"/>
    <property type="evidence" value="ECO:0007669"/>
    <property type="project" value="UniProtKB-KW"/>
</dbReference>
<gene>
    <name evidence="8 10" type="primary">cmk</name>
    <name evidence="10" type="ORF">K3F53_06430</name>
</gene>
<dbReference type="Gene3D" id="3.40.50.300">
    <property type="entry name" value="P-loop containing nucleotide triphosphate hydrolases"/>
    <property type="match status" value="1"/>
</dbReference>
<dbReference type="Pfam" id="PF02224">
    <property type="entry name" value="Cytidylate_kin"/>
    <property type="match status" value="1"/>
</dbReference>
<evidence type="ECO:0000256" key="3">
    <source>
        <dbReference type="ARBA" id="ARBA00022741"/>
    </source>
</evidence>
<keyword evidence="3 8" id="KW-0547">Nucleotide-binding</keyword>
<reference evidence="10 11" key="1">
    <citation type="submission" date="2021-08" db="EMBL/GenBank/DDBJ databases">
        <title>Complete genome sequence of the strain Aneurinibacillus thermoaerophilus CCM 8960.</title>
        <authorList>
            <person name="Musilova J."/>
            <person name="Kourilova X."/>
            <person name="Pernicova I."/>
            <person name="Bezdicek M."/>
            <person name="Lengerova M."/>
            <person name="Obruca S."/>
            <person name="Sedlar K."/>
        </authorList>
    </citation>
    <scope>NUCLEOTIDE SEQUENCE [LARGE SCALE GENOMIC DNA]</scope>
    <source>
        <strain evidence="10 11">CCM 8960</strain>
    </source>
</reference>
<evidence type="ECO:0000259" key="9">
    <source>
        <dbReference type="Pfam" id="PF02224"/>
    </source>
</evidence>
<dbReference type="RefSeq" id="WP_204244868.1">
    <property type="nucleotide sequence ID" value="NZ_CP080764.1"/>
</dbReference>
<evidence type="ECO:0000313" key="11">
    <source>
        <dbReference type="Proteomes" id="UP000826616"/>
    </source>
</evidence>
<evidence type="ECO:0000256" key="7">
    <source>
        <dbReference type="ARBA" id="ARBA00048478"/>
    </source>
</evidence>
<organism evidence="10 11">
    <name type="scientific">Aneurinibacillus thermoaerophilus</name>
    <dbReference type="NCBI Taxonomy" id="143495"/>
    <lineage>
        <taxon>Bacteria</taxon>
        <taxon>Bacillati</taxon>
        <taxon>Bacillota</taxon>
        <taxon>Bacilli</taxon>
        <taxon>Bacillales</taxon>
        <taxon>Paenibacillaceae</taxon>
        <taxon>Aneurinibacillus group</taxon>
        <taxon>Aneurinibacillus</taxon>
    </lineage>
</organism>
<evidence type="ECO:0000256" key="1">
    <source>
        <dbReference type="ARBA" id="ARBA00009427"/>
    </source>
</evidence>
<comment type="similarity">
    <text evidence="1 8">Belongs to the cytidylate kinase family. Type 1 subfamily.</text>
</comment>
<evidence type="ECO:0000256" key="2">
    <source>
        <dbReference type="ARBA" id="ARBA00022679"/>
    </source>
</evidence>
<evidence type="ECO:0000313" key="10">
    <source>
        <dbReference type="EMBL" id="QYY44494.1"/>
    </source>
</evidence>
<dbReference type="EMBL" id="CP080764">
    <property type="protein sequence ID" value="QYY44494.1"/>
    <property type="molecule type" value="Genomic_DNA"/>
</dbReference>
<keyword evidence="4 8" id="KW-0418">Kinase</keyword>
<evidence type="ECO:0000256" key="8">
    <source>
        <dbReference type="HAMAP-Rule" id="MF_00238"/>
    </source>
</evidence>
<dbReference type="PANTHER" id="PTHR21299:SF2">
    <property type="entry name" value="CYTIDYLATE KINASE"/>
    <property type="match status" value="1"/>
</dbReference>
<evidence type="ECO:0000256" key="4">
    <source>
        <dbReference type="ARBA" id="ARBA00022777"/>
    </source>
</evidence>
<name>A0ABX8YGW9_ANETH</name>
<comment type="catalytic activity">
    <reaction evidence="7 8">
        <text>CMP + ATP = CDP + ADP</text>
        <dbReference type="Rhea" id="RHEA:11600"/>
        <dbReference type="ChEBI" id="CHEBI:30616"/>
        <dbReference type="ChEBI" id="CHEBI:58069"/>
        <dbReference type="ChEBI" id="CHEBI:60377"/>
        <dbReference type="ChEBI" id="CHEBI:456216"/>
        <dbReference type="EC" id="2.7.4.25"/>
    </reaction>
</comment>
<dbReference type="NCBIfam" id="TIGR00017">
    <property type="entry name" value="cmk"/>
    <property type="match status" value="1"/>
</dbReference>
<dbReference type="HAMAP" id="MF_00238">
    <property type="entry name" value="Cytidyl_kinase_type1"/>
    <property type="match status" value="1"/>
</dbReference>
<dbReference type="PANTHER" id="PTHR21299">
    <property type="entry name" value="CYTIDYLATE KINASE/PANTOATE-BETA-ALANINE LIGASE"/>
    <property type="match status" value="1"/>
</dbReference>
<dbReference type="Proteomes" id="UP000826616">
    <property type="component" value="Chromosome"/>
</dbReference>
<feature type="binding site" evidence="8">
    <location>
        <begin position="8"/>
        <end position="16"/>
    </location>
    <ligand>
        <name>ATP</name>
        <dbReference type="ChEBI" id="CHEBI:30616"/>
    </ligand>
</feature>
<keyword evidence="8" id="KW-0963">Cytoplasm</keyword>
<keyword evidence="2 8" id="KW-0808">Transferase</keyword>
<dbReference type="SUPFAM" id="SSF52540">
    <property type="entry name" value="P-loop containing nucleoside triphosphate hydrolases"/>
    <property type="match status" value="1"/>
</dbReference>
<dbReference type="InterPro" id="IPR003136">
    <property type="entry name" value="Cytidylate_kin"/>
</dbReference>
<evidence type="ECO:0000256" key="6">
    <source>
        <dbReference type="ARBA" id="ARBA00047615"/>
    </source>
</evidence>
<sequence>MVKIAIDGPAGAGKSTVAQLVAKRLCVLYVDTGAMYRAVTLTALKQGCSVEDEHGLRELLDKMNLTLETKKGIQRVYVDGEDVTEAIRSPEVTRCVSTVAAHPLVREKLVEMQRKMASTQDVVMDGRDIGTAVLPDAELKIFLTASIEERARRRFQELEQKGITVDYSQLLHDIAERDRKDSERRTAPLKKAKDAVLVDTTGLTIEQVVDRIVELHREKVGERA</sequence>
<comment type="catalytic activity">
    <reaction evidence="6 8">
        <text>dCMP + ATP = dCDP + ADP</text>
        <dbReference type="Rhea" id="RHEA:25094"/>
        <dbReference type="ChEBI" id="CHEBI:30616"/>
        <dbReference type="ChEBI" id="CHEBI:57566"/>
        <dbReference type="ChEBI" id="CHEBI:58593"/>
        <dbReference type="ChEBI" id="CHEBI:456216"/>
        <dbReference type="EC" id="2.7.4.25"/>
    </reaction>
</comment>
<protein>
    <recommendedName>
        <fullName evidence="8">Cytidylate kinase</fullName>
        <shortName evidence="8">CK</shortName>
        <ecNumber evidence="8">2.7.4.25</ecNumber>
    </recommendedName>
    <alternativeName>
        <fullName evidence="8">Cytidine monophosphate kinase</fullName>
        <shortName evidence="8">CMP kinase</shortName>
    </alternativeName>
</protein>
<dbReference type="InterPro" id="IPR027417">
    <property type="entry name" value="P-loop_NTPase"/>
</dbReference>
<keyword evidence="11" id="KW-1185">Reference proteome</keyword>
<comment type="subcellular location">
    <subcellularLocation>
        <location evidence="8">Cytoplasm</location>
    </subcellularLocation>
</comment>
<proteinExistence type="inferred from homology"/>
<evidence type="ECO:0000256" key="5">
    <source>
        <dbReference type="ARBA" id="ARBA00022840"/>
    </source>
</evidence>
<dbReference type="EC" id="2.7.4.25" evidence="8"/>
<keyword evidence="5 8" id="KW-0067">ATP-binding</keyword>
<dbReference type="GeneID" id="97141002"/>